<feature type="region of interest" description="Disordered" evidence="16">
    <location>
        <begin position="137"/>
        <end position="172"/>
    </location>
</feature>
<dbReference type="InterPro" id="IPR034732">
    <property type="entry name" value="EPHD"/>
</dbReference>
<dbReference type="Gene3D" id="3.30.160.360">
    <property type="match status" value="1"/>
</dbReference>
<feature type="compositionally biased region" description="Polar residues" evidence="16">
    <location>
        <begin position="4511"/>
        <end position="4520"/>
    </location>
</feature>
<feature type="region of interest" description="Disordered" evidence="16">
    <location>
        <begin position="2227"/>
        <end position="2420"/>
    </location>
</feature>
<feature type="compositionally biased region" description="Acidic residues" evidence="16">
    <location>
        <begin position="1122"/>
        <end position="1131"/>
    </location>
</feature>
<feature type="compositionally biased region" description="Basic and acidic residues" evidence="16">
    <location>
        <begin position="2979"/>
        <end position="2998"/>
    </location>
</feature>
<evidence type="ECO:0000256" key="7">
    <source>
        <dbReference type="ARBA" id="ARBA00022737"/>
    </source>
</evidence>
<dbReference type="FunFam" id="3.30.40.10:FF:000852">
    <property type="entry name" value="Histone-lysine N-methyltransferase 2C"/>
    <property type="match status" value="1"/>
</dbReference>
<feature type="region of interest" description="Disordered" evidence="16">
    <location>
        <begin position="4149"/>
        <end position="4259"/>
    </location>
</feature>
<dbReference type="PANTHER" id="PTHR45888:SF6">
    <property type="entry name" value="HL01030P-RELATED"/>
    <property type="match status" value="1"/>
</dbReference>
<keyword evidence="11" id="KW-0805">Transcription regulation</keyword>
<evidence type="ECO:0000256" key="14">
    <source>
        <dbReference type="PROSITE-ProRule" id="PRU00146"/>
    </source>
</evidence>
<dbReference type="PROSITE" id="PS51542">
    <property type="entry name" value="FYRN"/>
    <property type="match status" value="1"/>
</dbReference>
<feature type="compositionally biased region" description="Basic and acidic residues" evidence="16">
    <location>
        <begin position="815"/>
        <end position="828"/>
    </location>
</feature>
<dbReference type="InterPro" id="IPR003888">
    <property type="entry name" value="FYrich_N"/>
</dbReference>
<feature type="region of interest" description="Disordered" evidence="16">
    <location>
        <begin position="5163"/>
        <end position="5245"/>
    </location>
</feature>
<dbReference type="SUPFAM" id="SSF82199">
    <property type="entry name" value="SET domain"/>
    <property type="match status" value="1"/>
</dbReference>
<feature type="region of interest" description="Disordered" evidence="16">
    <location>
        <begin position="3950"/>
        <end position="4100"/>
    </location>
</feature>
<evidence type="ECO:0000256" key="10">
    <source>
        <dbReference type="ARBA" id="ARBA00022853"/>
    </source>
</evidence>
<feature type="region of interest" description="Disordered" evidence="16">
    <location>
        <begin position="290"/>
        <end position="332"/>
    </location>
</feature>
<feature type="compositionally biased region" description="Basic residues" evidence="16">
    <location>
        <begin position="3133"/>
        <end position="3149"/>
    </location>
</feature>
<dbReference type="InterPro" id="IPR047004">
    <property type="entry name" value="KMT2C_PHD2"/>
</dbReference>
<feature type="compositionally biased region" description="Acidic residues" evidence="16">
    <location>
        <begin position="2439"/>
        <end position="2452"/>
    </location>
</feature>
<feature type="compositionally biased region" description="Polar residues" evidence="16">
    <location>
        <begin position="3450"/>
        <end position="3459"/>
    </location>
</feature>
<dbReference type="GO" id="GO:0003713">
    <property type="term" value="F:transcription coactivator activity"/>
    <property type="evidence" value="ECO:0007669"/>
    <property type="project" value="TreeGrafter"/>
</dbReference>
<feature type="compositionally biased region" description="Basic residues" evidence="16">
    <location>
        <begin position="159"/>
        <end position="170"/>
    </location>
</feature>
<feature type="compositionally biased region" description="Pro residues" evidence="16">
    <location>
        <begin position="3356"/>
        <end position="3365"/>
    </location>
</feature>
<dbReference type="CDD" id="cd21997">
    <property type="entry name" value="HMG_KMT2C-like"/>
    <property type="match status" value="1"/>
</dbReference>
<keyword evidence="4" id="KW-0808">Transferase</keyword>
<feature type="compositionally biased region" description="Polar residues" evidence="16">
    <location>
        <begin position="1633"/>
        <end position="1645"/>
    </location>
</feature>
<keyword evidence="2" id="KW-0597">Phosphoprotein</keyword>
<feature type="domain" description="PHD-type" evidence="17">
    <location>
        <begin position="516"/>
        <end position="566"/>
    </location>
</feature>
<feature type="compositionally biased region" description="Low complexity" evidence="16">
    <location>
        <begin position="4924"/>
        <end position="4933"/>
    </location>
</feature>
<feature type="compositionally biased region" description="Low complexity" evidence="16">
    <location>
        <begin position="3346"/>
        <end position="3355"/>
    </location>
</feature>
<dbReference type="SMART" id="SM00249">
    <property type="entry name" value="PHD"/>
    <property type="match status" value="8"/>
</dbReference>
<feature type="compositionally biased region" description="Low complexity" evidence="16">
    <location>
        <begin position="4112"/>
        <end position="4129"/>
    </location>
</feature>
<keyword evidence="22" id="KW-1185">Reference proteome</keyword>
<evidence type="ECO:0000256" key="4">
    <source>
        <dbReference type="ARBA" id="ARBA00022679"/>
    </source>
</evidence>
<accession>A0AAN8K241</accession>
<evidence type="ECO:0000259" key="20">
    <source>
        <dbReference type="PROSITE" id="PS51805"/>
    </source>
</evidence>
<feature type="compositionally biased region" description="Basic and acidic residues" evidence="16">
    <location>
        <begin position="290"/>
        <end position="299"/>
    </location>
</feature>
<feature type="region of interest" description="Disordered" evidence="16">
    <location>
        <begin position="3485"/>
        <end position="3845"/>
    </location>
</feature>
<evidence type="ECO:0000256" key="8">
    <source>
        <dbReference type="ARBA" id="ARBA00022771"/>
    </source>
</evidence>
<dbReference type="InterPro" id="IPR009071">
    <property type="entry name" value="HMG_box_dom"/>
</dbReference>
<dbReference type="InterPro" id="IPR011011">
    <property type="entry name" value="Znf_FYVE_PHD"/>
</dbReference>
<feature type="region of interest" description="Disordered" evidence="16">
    <location>
        <begin position="1403"/>
        <end position="1500"/>
    </location>
</feature>
<feature type="region of interest" description="Disordered" evidence="16">
    <location>
        <begin position="1030"/>
        <end position="1063"/>
    </location>
</feature>
<feature type="region of interest" description="Disordered" evidence="16">
    <location>
        <begin position="3338"/>
        <end position="3469"/>
    </location>
</feature>
<feature type="compositionally biased region" description="Polar residues" evidence="16">
    <location>
        <begin position="3654"/>
        <end position="3681"/>
    </location>
</feature>
<dbReference type="InterPro" id="IPR019787">
    <property type="entry name" value="Znf_PHD-finger"/>
</dbReference>
<evidence type="ECO:0000256" key="13">
    <source>
        <dbReference type="ARBA" id="ARBA00023242"/>
    </source>
</evidence>
<dbReference type="Gene3D" id="2.170.270.10">
    <property type="entry name" value="SET domain"/>
    <property type="match status" value="1"/>
</dbReference>
<evidence type="ECO:0000313" key="21">
    <source>
        <dbReference type="EMBL" id="KAK6183548.1"/>
    </source>
</evidence>
<feature type="compositionally biased region" description="Basic and acidic residues" evidence="16">
    <location>
        <begin position="1303"/>
        <end position="1318"/>
    </location>
</feature>
<keyword evidence="5" id="KW-0949">S-adenosyl-L-methionine</keyword>
<feature type="region of interest" description="Disordered" evidence="16">
    <location>
        <begin position="4697"/>
        <end position="4747"/>
    </location>
</feature>
<feature type="compositionally biased region" description="Polar residues" evidence="16">
    <location>
        <begin position="2660"/>
        <end position="2672"/>
    </location>
</feature>
<dbReference type="GO" id="GO:0008270">
    <property type="term" value="F:zinc ion binding"/>
    <property type="evidence" value="ECO:0007669"/>
    <property type="project" value="UniProtKB-KW"/>
</dbReference>
<feature type="region of interest" description="Disordered" evidence="16">
    <location>
        <begin position="2577"/>
        <end position="2814"/>
    </location>
</feature>
<feature type="region of interest" description="Disordered" evidence="16">
    <location>
        <begin position="1085"/>
        <end position="1131"/>
    </location>
</feature>
<dbReference type="Gene3D" id="3.30.40.10">
    <property type="entry name" value="Zinc/RING finger domain, C3HC4 (zinc finger)"/>
    <property type="match status" value="7"/>
</dbReference>
<dbReference type="CDD" id="cd15514">
    <property type="entry name" value="PHD6_KMT2C_like"/>
    <property type="match status" value="1"/>
</dbReference>
<reference evidence="21 22" key="1">
    <citation type="submission" date="2024-01" db="EMBL/GenBank/DDBJ databases">
        <title>The genome of the rayed Mediterranean limpet Patella caerulea (Linnaeus, 1758).</title>
        <authorList>
            <person name="Anh-Thu Weber A."/>
            <person name="Halstead-Nussloch G."/>
        </authorList>
    </citation>
    <scope>NUCLEOTIDE SEQUENCE [LARGE SCALE GENOMIC DNA]</scope>
    <source>
        <strain evidence="21">AATW-2023a</strain>
        <tissue evidence="21">Whole specimen</tissue>
    </source>
</reference>
<dbReference type="FunFam" id="1.10.30.10:FF:000009">
    <property type="entry name" value="Histone-lysine N-methyltransferase"/>
    <property type="match status" value="1"/>
</dbReference>
<feature type="region of interest" description="Disordered" evidence="16">
    <location>
        <begin position="4508"/>
        <end position="4533"/>
    </location>
</feature>
<dbReference type="InterPro" id="IPR003889">
    <property type="entry name" value="FYrich_C"/>
</dbReference>
<dbReference type="InterPro" id="IPR001214">
    <property type="entry name" value="SET_dom"/>
</dbReference>
<dbReference type="SMART" id="SM00542">
    <property type="entry name" value="FYRC"/>
    <property type="match status" value="1"/>
</dbReference>
<feature type="compositionally biased region" description="Low complexity" evidence="16">
    <location>
        <begin position="4151"/>
        <end position="4172"/>
    </location>
</feature>
<feature type="compositionally biased region" description="Low complexity" evidence="16">
    <location>
        <begin position="4091"/>
        <end position="4100"/>
    </location>
</feature>
<evidence type="ECO:0000256" key="12">
    <source>
        <dbReference type="ARBA" id="ARBA00023163"/>
    </source>
</evidence>
<feature type="region of interest" description="Disordered" evidence="16">
    <location>
        <begin position="2909"/>
        <end position="3008"/>
    </location>
</feature>
<dbReference type="SUPFAM" id="SSF57903">
    <property type="entry name" value="FYVE/PHD zinc finger"/>
    <property type="match status" value="5"/>
</dbReference>
<feature type="compositionally biased region" description="Polar residues" evidence="16">
    <location>
        <begin position="3753"/>
        <end position="3780"/>
    </location>
</feature>
<feature type="region of interest" description="Disordered" evidence="16">
    <location>
        <begin position="4411"/>
        <end position="4430"/>
    </location>
</feature>
<feature type="compositionally biased region" description="Pro residues" evidence="16">
    <location>
        <begin position="1662"/>
        <end position="1672"/>
    </location>
</feature>
<feature type="compositionally biased region" description="Pro residues" evidence="16">
    <location>
        <begin position="1775"/>
        <end position="1800"/>
    </location>
</feature>
<dbReference type="Pfam" id="PF00856">
    <property type="entry name" value="SET"/>
    <property type="match status" value="1"/>
</dbReference>
<feature type="compositionally biased region" description="Polar residues" evidence="16">
    <location>
        <begin position="3500"/>
        <end position="3525"/>
    </location>
</feature>
<dbReference type="Pfam" id="PF00628">
    <property type="entry name" value="PHD"/>
    <property type="match status" value="4"/>
</dbReference>
<feature type="region of interest" description="Disordered" evidence="16">
    <location>
        <begin position="3132"/>
        <end position="3153"/>
    </location>
</feature>
<feature type="compositionally biased region" description="Polar residues" evidence="16">
    <location>
        <begin position="1473"/>
        <end position="1482"/>
    </location>
</feature>
<feature type="region of interest" description="Disordered" evidence="16">
    <location>
        <begin position="1299"/>
        <end position="1318"/>
    </location>
</feature>
<evidence type="ECO:0000256" key="11">
    <source>
        <dbReference type="ARBA" id="ARBA00023015"/>
    </source>
</evidence>
<dbReference type="InterPro" id="IPR001965">
    <property type="entry name" value="Znf_PHD"/>
</dbReference>
<feature type="compositionally biased region" description="Pro residues" evidence="16">
    <location>
        <begin position="2330"/>
        <end position="2345"/>
    </location>
</feature>
<feature type="coiled-coil region" evidence="15">
    <location>
        <begin position="3163"/>
        <end position="3197"/>
    </location>
</feature>
<evidence type="ECO:0000256" key="16">
    <source>
        <dbReference type="SAM" id="MobiDB-lite"/>
    </source>
</evidence>
<feature type="compositionally biased region" description="Polar residues" evidence="16">
    <location>
        <begin position="3950"/>
        <end position="3978"/>
    </location>
</feature>
<dbReference type="GO" id="GO:0042800">
    <property type="term" value="F:histone H3K4 methyltransferase activity"/>
    <property type="evidence" value="ECO:0007669"/>
    <property type="project" value="TreeGrafter"/>
</dbReference>
<feature type="compositionally biased region" description="Polar residues" evidence="16">
    <location>
        <begin position="2778"/>
        <end position="2787"/>
    </location>
</feature>
<feature type="compositionally biased region" description="Basic and acidic residues" evidence="16">
    <location>
        <begin position="2470"/>
        <end position="2482"/>
    </location>
</feature>
<evidence type="ECO:0000259" key="17">
    <source>
        <dbReference type="PROSITE" id="PS50016"/>
    </source>
</evidence>
<dbReference type="SMART" id="SM00541">
    <property type="entry name" value="FYRN"/>
    <property type="match status" value="1"/>
</dbReference>
<feature type="compositionally biased region" description="Pro residues" evidence="16">
    <location>
        <begin position="2255"/>
        <end position="2268"/>
    </location>
</feature>
<dbReference type="Pfam" id="PF13771">
    <property type="entry name" value="zf-HC5HC2H"/>
    <property type="match status" value="1"/>
</dbReference>
<feature type="compositionally biased region" description="Basic and acidic residues" evidence="16">
    <location>
        <begin position="2509"/>
        <end position="2530"/>
    </location>
</feature>
<evidence type="ECO:0000259" key="18">
    <source>
        <dbReference type="PROSITE" id="PS50280"/>
    </source>
</evidence>
<feature type="region of interest" description="Disordered" evidence="16">
    <location>
        <begin position="2438"/>
        <end position="2534"/>
    </location>
</feature>
<feature type="region of interest" description="Disordered" evidence="16">
    <location>
        <begin position="4271"/>
        <end position="4290"/>
    </location>
</feature>
<feature type="compositionally biased region" description="Basic residues" evidence="16">
    <location>
        <begin position="762"/>
        <end position="773"/>
    </location>
</feature>
<protein>
    <recommendedName>
        <fullName evidence="23">[Histone H3]-lysine(4) N-trimethyltransferase</fullName>
    </recommendedName>
</protein>
<dbReference type="InterPro" id="IPR046341">
    <property type="entry name" value="SET_dom_sf"/>
</dbReference>
<keyword evidence="13" id="KW-0539">Nucleus</keyword>
<feature type="compositionally biased region" description="Polar residues" evidence="16">
    <location>
        <begin position="4575"/>
        <end position="4597"/>
    </location>
</feature>
<feature type="domain" description="PHD-type" evidence="17">
    <location>
        <begin position="894"/>
        <end position="944"/>
    </location>
</feature>
<dbReference type="PROSITE" id="PS50280">
    <property type="entry name" value="SET"/>
    <property type="match status" value="1"/>
</dbReference>
<feature type="compositionally biased region" description="Basic and acidic residues" evidence="16">
    <location>
        <begin position="1646"/>
        <end position="1660"/>
    </location>
</feature>
<dbReference type="CDD" id="cd15512">
    <property type="entry name" value="PHD4_KMT2C_like"/>
    <property type="match status" value="1"/>
</dbReference>
<dbReference type="GO" id="GO:0032259">
    <property type="term" value="P:methylation"/>
    <property type="evidence" value="ECO:0007669"/>
    <property type="project" value="UniProtKB-KW"/>
</dbReference>
<dbReference type="CDD" id="cd15594">
    <property type="entry name" value="PHD2_KMT2C"/>
    <property type="match status" value="1"/>
</dbReference>
<feature type="compositionally biased region" description="Pro residues" evidence="16">
    <location>
        <begin position="1685"/>
        <end position="1696"/>
    </location>
</feature>
<dbReference type="FunFam" id="3.30.40.10:FF:000002">
    <property type="entry name" value="Histone-lysine N-methyltransferase"/>
    <property type="match status" value="1"/>
</dbReference>
<feature type="compositionally biased region" description="Polar residues" evidence="16">
    <location>
        <begin position="5181"/>
        <end position="5198"/>
    </location>
</feature>
<feature type="compositionally biased region" description="Polar residues" evidence="16">
    <location>
        <begin position="2731"/>
        <end position="2766"/>
    </location>
</feature>
<dbReference type="Pfam" id="PF05965">
    <property type="entry name" value="FYRC"/>
    <property type="match status" value="1"/>
</dbReference>
<evidence type="ECO:0008006" key="23">
    <source>
        <dbReference type="Google" id="ProtNLM"/>
    </source>
</evidence>
<dbReference type="GO" id="GO:0045944">
    <property type="term" value="P:positive regulation of transcription by RNA polymerase II"/>
    <property type="evidence" value="ECO:0007669"/>
    <property type="project" value="TreeGrafter"/>
</dbReference>
<feature type="compositionally biased region" description="Basic and acidic residues" evidence="16">
    <location>
        <begin position="2490"/>
        <end position="2502"/>
    </location>
</feature>
<dbReference type="Proteomes" id="UP001347796">
    <property type="component" value="Unassembled WGS sequence"/>
</dbReference>
<feature type="compositionally biased region" description="Polar residues" evidence="16">
    <location>
        <begin position="1757"/>
        <end position="1772"/>
    </location>
</feature>
<feature type="domain" description="PHD-type" evidence="20">
    <location>
        <begin position="340"/>
        <end position="459"/>
    </location>
</feature>
<feature type="compositionally biased region" description="Polar residues" evidence="16">
    <location>
        <begin position="3261"/>
        <end position="3270"/>
    </location>
</feature>
<evidence type="ECO:0000256" key="1">
    <source>
        <dbReference type="ARBA" id="ARBA00004123"/>
    </source>
</evidence>
<evidence type="ECO:0000256" key="6">
    <source>
        <dbReference type="ARBA" id="ARBA00022723"/>
    </source>
</evidence>
<dbReference type="PROSITE" id="PS51543">
    <property type="entry name" value="FYRC"/>
    <property type="match status" value="1"/>
</dbReference>
<feature type="compositionally biased region" description="Basic and acidic residues" evidence="16">
    <location>
        <begin position="4018"/>
        <end position="4033"/>
    </location>
</feature>
<keyword evidence="8 14" id="KW-0863">Zinc-finger</keyword>
<feature type="compositionally biased region" description="Polar residues" evidence="16">
    <location>
        <begin position="3551"/>
        <end position="3567"/>
    </location>
</feature>
<feature type="compositionally biased region" description="Polar residues" evidence="16">
    <location>
        <begin position="1924"/>
        <end position="1943"/>
    </location>
</feature>
<comment type="subcellular location">
    <subcellularLocation>
        <location evidence="1">Nucleus</location>
    </subcellularLocation>
</comment>
<dbReference type="PROSITE" id="PS50868">
    <property type="entry name" value="POST_SET"/>
    <property type="match status" value="1"/>
</dbReference>
<feature type="region of interest" description="Disordered" evidence="16">
    <location>
        <begin position="4451"/>
        <end position="4480"/>
    </location>
</feature>
<dbReference type="SMART" id="SM00508">
    <property type="entry name" value="PostSET"/>
    <property type="match status" value="1"/>
</dbReference>
<dbReference type="PROSITE" id="PS51805">
    <property type="entry name" value="EPHD"/>
    <property type="match status" value="2"/>
</dbReference>
<evidence type="ECO:0000313" key="22">
    <source>
        <dbReference type="Proteomes" id="UP001347796"/>
    </source>
</evidence>
<evidence type="ECO:0000256" key="2">
    <source>
        <dbReference type="ARBA" id="ARBA00022553"/>
    </source>
</evidence>
<organism evidence="21 22">
    <name type="scientific">Patella caerulea</name>
    <name type="common">Rayed Mediterranean limpet</name>
    <dbReference type="NCBI Taxonomy" id="87958"/>
    <lineage>
        <taxon>Eukaryota</taxon>
        <taxon>Metazoa</taxon>
        <taxon>Spiralia</taxon>
        <taxon>Lophotrochozoa</taxon>
        <taxon>Mollusca</taxon>
        <taxon>Gastropoda</taxon>
        <taxon>Patellogastropoda</taxon>
        <taxon>Patelloidea</taxon>
        <taxon>Patellidae</taxon>
        <taxon>Patella</taxon>
    </lineage>
</organism>
<gene>
    <name evidence="21" type="ORF">SNE40_011007</name>
</gene>
<feature type="compositionally biased region" description="Low complexity" evidence="16">
    <location>
        <begin position="5199"/>
        <end position="5226"/>
    </location>
</feature>
<sequence>MYFLFADNENDPRRVPHHVGDQSLDLNQPLITSDFTNFSHDDYSASLHRPVNIDAAHIGVTPPGFGEESPYLVDESNDPRLFDQDYLGDSEDYSNFSDINPLLTPVGLSPGRSSIHPLGLFSSPPTGEKFSELPLFISQQKRGPGRPRKDGQSPIPRKVGIRPRGGRRGRPASYQSLTFRQAFTAPVMSSAIQPDLMDSGSCSNLGSSSSHSPFSGETTGFDLPGVLSESVGAVAEMEEELQGPIHICAFCACGEKSLLGQGRIIQFEPTDGYDVFANILPKANRSVLEYDEKGREKSPKQHLTWRRMRGPPKGCRERSRSPRQLSLGGEDDPNSCHVIDELSQVGFTEDVELGHVFEPTGHVWAHQCCARWSLGVRRNEDAGSLSLGVRRGDDGTSLLFIDKAVFDGLTRKCNYCNRYGASLLCRDDECSLFYHYPCAAAGGSYQDYSSLSLWCPLHLQHAQTIESAICVLCSSVGNVAEQLFCTSCGMHYHGTCLCPAVEVKAIVRAGWQCPNCKICQTCRHPGDDSKMLVCDTCDKGYHTFCLKPAMTTIPKNGWKCKNCRVCSDCGARTPGNGPSSRWHLNYSVCDSCYQQRNKGLCCPLCGKAYRHFHNKTMVPCNKCKKYVHSECDLSIDATILQKLKDGRPTEYVCSVCIEQEQEQQMDLGPFTLPEEESLEAFPPLKESETLIKEDSFLNESLLTASSQESIYDEDSSMDFDFSLIDQGLPPAITSNHPTPPQGGKGHGGKGKLIDRGKLGVAGKKKFGSGRPRGRPFSEKRRRDPIQYGDKRRGPKVKIKLGGGTPTSQIISTGSSKDDKSDDSGDDHPSTIMLCNSKDPFSLDQDVCKSCGSFGTEEDGKLIGCTQCGQCYHPYCARVKVTKVILMKGWRCLDCTVCEGCGKPDDEGRLLLCDDCDISYHTYCLKPPLEHVPKGNWKCKWCVNCLNCGSTTPGFGCNWKNNYTQCGPCASKVNCAACRRSYQQEEIIIQCVQCDRWLHAACDGLKNEDEAELAADYGYHCLFCRPKTGQPGPLPPPPPPPPPEPKEIKPPTPPPIPREPEPPKQYLVDGVYLFASGMQQLENLALHMPRKPIQRRNRMKKSDPETHIRHPNVARLLSMSSQEGDDDKEGDELLEGQDQSSLLSPPVLPPGQNPMAGAMATIAAEGFNKDGTKKRQRRQIGVGGFIVRQRSRMTSYKRQMSASMEVTDDHQPFQVDEGSVEGQDGVFKRQRKKRVSKKSKLEEKFPAYLQEAFFGREVLDHVKENKETLAETETDHDKFRVMSPYPLLLEGPSINQGGNIGARSQHETHSQASTEHGDDIHNLDAGDFKDILPDFQHDEDILHILDEGQDLDITNSMDSVDNKTDGGDNLDNLLDPHLDEKNLDVDRILSEGLIQIDPKAVQSIFGGGHEGNRPQPGPGQYNLPGPSGLQPHTTGLPVPSGLGQSGMVKNLDGGPLPELHPASIPGSMIKLTGMGQSLSSVGHNQPPGMPSQSPFPNHGMGSDPLGARQVSTPPGMSPDALQNIPQLGFPQNFIPQQMTGGSYGNDPNMWGLDDGEGSSLGSSRRNILKWEADEKLGENATISSILFVNTNYPTLIQEYPEWPERAKQIAKLWRKLSHDQKAPYLAQARKNRTSSRVQKAQRQVTQELKRRQEAQLRHDSEVMPPPPAPPPLHSPGQQMGLEHFMHPPPPGGHPNMPPQQAMMSPRPDLPGPLSPNRQVMPGISPADGQSPLHSPLHSPGAMNLPPIWGDEQKPVGPSESQPSPGGLQRQNSDPYAFPPPSPTCGPPTRPLNHPPRMPPPGYHQGGLPRHASTESDPYARHPPTPRPDGAAGPRMPPPSPDPYSFNPGTPHPPTPTEDSYNPGPPRSAADTSRSLPPDLAGISATLLEVQPPMTPKTSQAGDPFSQPMTPRPVDSSGDPLYRTVRSPSTGSTDPFSQTPRSTQDPYGHAPGTPRPASTPDHFNQAGPPPPEGFMHPQLSPRQDPYAQAPMTPRSSVGMGSPMHSPTSRAPGPLRHPDPSQIQGPPGQFRHPLVRSQSQPDPYSHQPGTPHPGMGSPMSRPVSVGGSEGGMPQYRPVGRPGVNYPESAMLQQLIDRRESYYPGGGWPLSHNHYLVGMEGMDMDRVTPGATTPQQLREILAHQTKKRQMRKQLEDREKMMHMPGAPPVGWTPDGSPRHPGMPRMPGYGMGPERGPRPPFTEGSTMTLQHEQWPVGQRLVRPPQPGQFTPDGEGFHPRTPGQFGDGVRQGFPPGMRMRPPGPGGMPPRPFPSPDGSNPGLPGFTRPASPQITMSQEMIAERRAQYLQMRQKAQQAGQLPPGLPGPQPQGEVFRPPGPPPAQGPGLPSFPPTSEGTTSDDDVFRPAGAGAMISNPVLKSAAPVTPVVPPEGEINLPDIDPKVSKPSQSSEDDKHELIDDDLLSADGTFDILRFTDPELDKILGEEESNLLDENLDFMDEQKPPNRDEPREEDEPKTEVKEEEKKPAETEETSTVKTEEDKTESKDFQSKFLEFSQKRKDGEDVKAGTSKSSDKSKGPVGVSHIAALLQGTKPVENRMDKAEAEKQEIQNLAGTVEALRKDMEARRQEASKQDMIGQRPHFGPGMASPLHHVASPHQSPSIGIPLSNPDASGLHSPKVLPRSGQPSPRTPGMHSPFGPMLGPVLSPMSQPMNPEQQLSPFPAGSAHSPFSPPVSSCPLSPFASTTSGPHSPFPQIGPNVSQPQFGHPGPGQVPYGSPSHSVSQPATPGQTFPMQHASRATITPTNQYTQGTYGQPYMPPRGGTLTPSPNSILYGQSAAAQHAMRTPGPGMRSPFPGMDPSQDPRMAFSHIQGNVSQTQPQMTSPTLDSRPQHMIQKIQQGLMEMGKGPTSPGGMPPSSQAQGFYRPERPHMGQAALQQQLAAQGMRPMMHMRPGSPRFNAGQRLPPPGMRMQGPHQATPGSPGFPGPVGPRPRSSPPGFTGGPRPGMFPPGATQPQTLLDELVEEEKKEQKRQAEQQAIARRDIPGTPEGMMAGMPRPGMQPGLPGMAIRMEQRMPGPDPNIQQPIDMMAQQFSQFPVRPPVSQLSPRTPSPFGGQSPGIQQTPINPMAMLPPQPPVTPPSGDMPGELDPKRIPYEDWLLKQGQFLEMQVKLFEQQTQKQKRAKRSIQARQRQARKIGNELNPQDVLELERISTEQSGLQKQLDSYRKQLRNHQSLLQDYRDKQKEQFGRNWQPNFPTPIASPQMAPPAQGQMSPGGRISATPRMPTPSRFQGPRPNQPGRAPRGPGNNSVRMSPSARQEYEVYMQSRLRMANPAVPNPSIPAIPKPPAAMTVVGDNNPFSEAFQEREHMEKLQINIGEPSTVPEIIRPFDPTQQQPHGQAQPPPPPPYPEPGTMYPRIPGAQIGDPRFQGFNPMHPGFGIPPATLTPEMGATQGKEKTKKRRKKRKADDLENAQSQPLPPSLPNQAALLGHMGNQPGSTPTTSKPEFPVKPHSETERRILEILSNTAALAQQKSSASQGEAASAPTMSTAGQPATSTSPASSQGPHSTITQIPSKQPQQPPASSSGPVLTSSSVLQASVQSGPHTTIAQAHSGTAPGFQHNKGPGGPMAHPNYRPGAPLNVIQGNHPQFNPRHPHLGQMVPSPHPIAQGPHTNLGPRIPGSNVNVRQGIPVSESEADMKSSQPQLDSHQQNLEPSSEQLCQGSQDQIKPKSSEGQPTSSQLTPPVTTLSSSTTQLSSTSVSVSTSQSPLTENVQTPSSSVPTEATSAKSGETLKDSTTESSDQHQTQVVPSSTPSSIEATGSVTPQDLPKKKECIDGHGCGTDDEDDNDGIEDKNDQPSEQGQETSENTVNPTAVDPTTVQESTLTPLEEEKIFKDVTESKEVGESSGGAEVASKTIKEEIGSADVSLEMDESHATVVTGTLQNVTLSASEELPLPQPCIISTSSAPVSCGEIINVTTSANQITVQTVIETHASTTVSEDTTSISTLTPQQPEDASSRPTATTEDLKQKTADGLKDTPTEGVKEIPAEATVKIEPMDESQVSEPKKEFEESQKKDKQEGTAANSEIVATSLKPIKPDPDSKPPETNNQAEKDITSEPVNSTATTLTKEEAEIHPASSQSSTLSSQVTSDITVSKIASSPSSTPLTSSVTSTPSPVVTSATVMSSQSFQVDSGTEATTTIQSTPSTSQTSVVSSVESTKPVLASQTITQPAMPQGPPPPYPHTSVHLGAPPQFPPGSVSNQLMTQRPGVPTSAHPGNPPTRHNMPPGMDPALGPRTNPRMFPRGMDPRMMRMRFDPRMMRPGQDPSQFRHGFDPRMMRPGVLPPGIDLRQFRPRMVHGFDQTMMRPGMEQRMMMRPSQTQGQGQDPDCQERYQLRNPMDPQQMQFRHPNMDPNMIRMMHNQSSGKPMGMGQQRPMMNMDLATSHHQHPIVSSEMATSVPQSMPGQIRQPYPSPRASGPHQMNNIPSNMSDLHRQMLAQQDAASQKHPMSSAAHNFNPGHPGISTRPPLSHSVSMPPYSQGMVAGPHTSMAYHHPGASTASQLSPTVGSVAYQHGPQPPPLSHQLTNTFASMPLHPSTSPAVSNLEQFVSSANMPSAIINQTSSSCASTPSPHLTSPASSTPPSCINIKQEPGLAEELRAAEAGGEEMDGEQRSTQNVLLKQLLATSSGHNLSQMVARSETPNSQGTDEALPELTPEQQRQLQMIEEMPLCKEAERSMEDWADKTAAEQDTLMEKRKQEYEQKRREYEEMRKAKKKVGQPNETKPKRRKKLEGNMDMPGVVKKRRKSKLSKEVKVGVGPEHEIESVVDTFLLQLRSMAPVQLQEPVLETSFNIVPIKGAALSKDSMLTGVYGRGVLENVPDYYGHFILSQMSPQSLRTLPVLEKTSRRRYLGELESSIPEGVLEQQRYQLMPDKPFSHSALIAHGLTKNQLELPPHPRIDSRLADIKSDSPDTVISSSSPEFGFGEQDSDYPALRPIEPAALSIDGKTSPFVPLIHPIPIKSEPGIKLEDKSDEVKEEAEQQIDPKVENSVALTQVSPGLTKGDEMITTKLPITSGLVSPFTDPNTDQQVSVTLTLSASAAEDIGGVIAGIADLLQIAIPPTYEVRRTPSPESYKVQMTHKEQALSIHSLVKAKPKFCRHCDVVVISSGIIKKKADLPVLTKEEQESEGDDVTFCSMNCYMQFSITHQSNQTMETKESGNIVEHKSVESTPTASPRNTLSALSINTTPPSGSSGHTQPTTPTTPLLTPNITLPKDSPSPNTLSPQIKPKLEEKMNRKLKRTSSISSEPPKPLVKKWKDIRWKYWDLESAECLIKVKKHSTVEIDELWAKLVLAYKPDPMPEDTRVCAFCGLVGDGQPDGPSRLLNLDVDKWAHLNCSLWSSEVYETLNGALMSVDIAYKRGLTVECSRCRKPGATMSCFKVRCANSYHLPCAQNVGCMFFQDKTILCPNHLPKGHVEDELTSLVVSRRVYINRDDDRQIASMIHQEEGNHTLRVGSLTLHCIGQLLPHQIQTNNFNTREYIYPVGFRTSRFYWSMRALYKRCRYTCYIQDKDGRPEFVIKITESGFDDVIIKDSNPKGAWMNVFEPIEKMKRKNDLVKLYPSFVTGEEMFGLTETNIVKVLESLPGTDLLKDYSFKFGRSPLIEMPLAINPTGSARTEPKLRTHFRRPHALQTSSSTRSLPSSVTGVTGDVNSPYMKQFVHSKSQQYRRLKTEWKTNVYLDRSRIQGLGLYAARDLEKHTMVIEYIGDLIRNEVANRREKTYEEQNRGIYMFRIDEDSVIDATMAGGPARYINHSCAPNCVAEVVPFEKDSKIIIITNRRLSKGEELTYDYKFDFEDDQHKIPCSCGAGCCRKWMN</sequence>
<keyword evidence="15" id="KW-0175">Coiled coil</keyword>
<keyword evidence="3" id="KW-0489">Methyltransferase</keyword>
<feature type="compositionally biased region" description="Low complexity" evidence="16">
    <location>
        <begin position="3690"/>
        <end position="3725"/>
    </location>
</feature>
<comment type="caution">
    <text evidence="21">The sequence shown here is derived from an EMBL/GenBank/DDBJ whole genome shotgun (WGS) entry which is preliminary data.</text>
</comment>
<feature type="domain" description="Post-SET" evidence="19">
    <location>
        <begin position="5813"/>
        <end position="5829"/>
    </location>
</feature>
<keyword evidence="9" id="KW-0862">Zinc</keyword>
<evidence type="ECO:0000256" key="5">
    <source>
        <dbReference type="ARBA" id="ARBA00022691"/>
    </source>
</evidence>
<dbReference type="FunFam" id="2.170.270.10:FF:000003">
    <property type="entry name" value="Histone-lysine N-methyltransferase"/>
    <property type="match status" value="1"/>
</dbReference>
<dbReference type="CDD" id="cd19171">
    <property type="entry name" value="SET_KMT2C_2D"/>
    <property type="match status" value="1"/>
</dbReference>
<evidence type="ECO:0000256" key="9">
    <source>
        <dbReference type="ARBA" id="ARBA00022833"/>
    </source>
</evidence>
<keyword evidence="7" id="KW-0677">Repeat</keyword>
<proteinExistence type="predicted"/>
<feature type="compositionally biased region" description="Basic and acidic residues" evidence="16">
    <location>
        <begin position="2453"/>
        <end position="2463"/>
    </location>
</feature>
<feature type="domain" description="PHD-type" evidence="17">
    <location>
        <begin position="971"/>
        <end position="1026"/>
    </location>
</feature>
<feature type="compositionally biased region" description="Polar residues" evidence="16">
    <location>
        <begin position="3726"/>
        <end position="3744"/>
    </location>
</feature>
<dbReference type="Gene3D" id="1.10.30.10">
    <property type="entry name" value="High mobility group box domain"/>
    <property type="match status" value="1"/>
</dbReference>
<dbReference type="EMBL" id="JAZGQO010000007">
    <property type="protein sequence ID" value="KAK6183548.1"/>
    <property type="molecule type" value="Genomic_DNA"/>
</dbReference>
<dbReference type="GO" id="GO:0044666">
    <property type="term" value="C:MLL3/4 complex"/>
    <property type="evidence" value="ECO:0007669"/>
    <property type="project" value="TreeGrafter"/>
</dbReference>
<dbReference type="PANTHER" id="PTHR45888">
    <property type="entry name" value="HL01030P-RELATED"/>
    <property type="match status" value="1"/>
</dbReference>
<feature type="domain" description="PHD-type" evidence="17">
    <location>
        <begin position="844"/>
        <end position="897"/>
    </location>
</feature>
<evidence type="ECO:0000259" key="19">
    <source>
        <dbReference type="PROSITE" id="PS50868"/>
    </source>
</evidence>
<feature type="region of interest" description="Disordered" evidence="16">
    <location>
        <begin position="1626"/>
        <end position="2081"/>
    </location>
</feature>
<feature type="compositionally biased region" description="Polar residues" evidence="16">
    <location>
        <begin position="2686"/>
        <end position="2702"/>
    </location>
</feature>
<feature type="compositionally biased region" description="Low complexity" evidence="16">
    <location>
        <begin position="5646"/>
        <end position="5658"/>
    </location>
</feature>
<feature type="compositionally biased region" description="Basic and acidic residues" evidence="16">
    <location>
        <begin position="5167"/>
        <end position="5180"/>
    </location>
</feature>
<feature type="domain" description="PHD-type" evidence="20">
    <location>
        <begin position="5316"/>
        <end position="5424"/>
    </location>
</feature>
<dbReference type="SMART" id="SM00317">
    <property type="entry name" value="SET"/>
    <property type="match status" value="1"/>
</dbReference>
<keyword evidence="12" id="KW-0804">Transcription</keyword>
<dbReference type="CDD" id="cd15513">
    <property type="entry name" value="PHD5_KMT2C_like"/>
    <property type="match status" value="1"/>
</dbReference>
<feature type="region of interest" description="Disordered" evidence="16">
    <location>
        <begin position="4110"/>
        <end position="4129"/>
    </location>
</feature>
<feature type="compositionally biased region" description="Low complexity" evidence="16">
    <location>
        <begin position="3526"/>
        <end position="3550"/>
    </location>
</feature>
<dbReference type="CDD" id="cd15666">
    <property type="entry name" value="ePHD2_KMT2C_like"/>
    <property type="match status" value="1"/>
</dbReference>
<dbReference type="CDD" id="cd15509">
    <property type="entry name" value="PHD1_KMT2C_like"/>
    <property type="match status" value="1"/>
</dbReference>
<name>A0AAN8K241_PATCE</name>
<feature type="domain" description="PHD-type" evidence="17">
    <location>
        <begin position="467"/>
        <end position="519"/>
    </location>
</feature>
<feature type="region of interest" description="Disordered" evidence="16">
    <location>
        <begin position="3053"/>
        <end position="3091"/>
    </location>
</feature>
<feature type="region of interest" description="Disordered" evidence="16">
    <location>
        <begin position="4921"/>
        <end position="4940"/>
    </location>
</feature>
<feature type="region of interest" description="Disordered" evidence="16">
    <location>
        <begin position="4575"/>
        <end position="4598"/>
    </location>
</feature>
<dbReference type="InterPro" id="IPR013083">
    <property type="entry name" value="Znf_RING/FYVE/PHD"/>
</dbReference>
<dbReference type="PROSITE" id="PS50016">
    <property type="entry name" value="ZF_PHD_2"/>
    <property type="match status" value="5"/>
</dbReference>
<keyword evidence="10" id="KW-0156">Chromatin regulator</keyword>
<keyword evidence="6" id="KW-0479">Metal-binding</keyword>
<dbReference type="SUPFAM" id="SSF47095">
    <property type="entry name" value="HMG-box"/>
    <property type="match status" value="1"/>
</dbReference>
<feature type="compositionally biased region" description="Basic and acidic residues" evidence="16">
    <location>
        <begin position="775"/>
        <end position="791"/>
    </location>
</feature>
<feature type="compositionally biased region" description="Polar residues" evidence="16">
    <location>
        <begin position="4071"/>
        <end position="4080"/>
    </location>
</feature>
<feature type="compositionally biased region" description="Pro residues" evidence="16">
    <location>
        <begin position="2936"/>
        <end position="2949"/>
    </location>
</feature>
<feature type="compositionally biased region" description="Basic and acidic residues" evidence="16">
    <location>
        <begin position="4697"/>
        <end position="4724"/>
    </location>
</feature>
<feature type="compositionally biased region" description="Pro residues" evidence="16">
    <location>
        <begin position="1031"/>
        <end position="1042"/>
    </location>
</feature>
<dbReference type="InterPro" id="IPR003616">
    <property type="entry name" value="Post-SET_dom"/>
</dbReference>
<feature type="region of interest" description="Disordered" evidence="16">
    <location>
        <begin position="3203"/>
        <end position="3270"/>
    </location>
</feature>
<evidence type="ECO:0000256" key="3">
    <source>
        <dbReference type="ARBA" id="ARBA00022603"/>
    </source>
</evidence>
<feature type="compositionally biased region" description="Polar residues" evidence="16">
    <location>
        <begin position="3813"/>
        <end position="3841"/>
    </location>
</feature>
<feature type="region of interest" description="Disordered" evidence="16">
    <location>
        <begin position="728"/>
        <end position="828"/>
    </location>
</feature>
<dbReference type="InterPro" id="IPR036910">
    <property type="entry name" value="HMG_box_dom_sf"/>
</dbReference>
<feature type="region of interest" description="Disordered" evidence="16">
    <location>
        <begin position="5640"/>
        <end position="5659"/>
    </location>
</feature>
<feature type="compositionally biased region" description="Basic and acidic residues" evidence="16">
    <location>
        <begin position="3979"/>
        <end position="4001"/>
    </location>
</feature>
<evidence type="ECO:0000256" key="15">
    <source>
        <dbReference type="SAM" id="Coils"/>
    </source>
</evidence>
<dbReference type="SMART" id="SM00398">
    <property type="entry name" value="HMG"/>
    <property type="match status" value="1"/>
</dbReference>
<dbReference type="Pfam" id="PF05964">
    <property type="entry name" value="FYRN"/>
    <property type="match status" value="1"/>
</dbReference>
<feature type="compositionally biased region" description="Basic residues" evidence="16">
    <location>
        <begin position="1087"/>
        <end position="1098"/>
    </location>
</feature>
<feature type="domain" description="SET" evidence="18">
    <location>
        <begin position="5689"/>
        <end position="5805"/>
    </location>
</feature>